<dbReference type="EMBL" id="JADYXP020000005">
    <property type="protein sequence ID" value="KAL0123555.1"/>
    <property type="molecule type" value="Genomic_DNA"/>
</dbReference>
<dbReference type="Proteomes" id="UP001430953">
    <property type="component" value="Unassembled WGS sequence"/>
</dbReference>
<name>A0AAW2GAN2_9HYME</name>
<sequence>MPFSLNWQKSICWLPGNWATDIATARPKQDKQPIRDLKKKKKKTDQILKKNIYPE</sequence>
<evidence type="ECO:0000313" key="2">
    <source>
        <dbReference type="EMBL" id="KAL0123555.1"/>
    </source>
</evidence>
<comment type="caution">
    <text evidence="2">The sequence shown here is derived from an EMBL/GenBank/DDBJ whole genome shotgun (WGS) entry which is preliminary data.</text>
</comment>
<keyword evidence="3" id="KW-1185">Reference proteome</keyword>
<gene>
    <name evidence="2" type="ORF">PUN28_005813</name>
</gene>
<organism evidence="2 3">
    <name type="scientific">Cardiocondyla obscurior</name>
    <dbReference type="NCBI Taxonomy" id="286306"/>
    <lineage>
        <taxon>Eukaryota</taxon>
        <taxon>Metazoa</taxon>
        <taxon>Ecdysozoa</taxon>
        <taxon>Arthropoda</taxon>
        <taxon>Hexapoda</taxon>
        <taxon>Insecta</taxon>
        <taxon>Pterygota</taxon>
        <taxon>Neoptera</taxon>
        <taxon>Endopterygota</taxon>
        <taxon>Hymenoptera</taxon>
        <taxon>Apocrita</taxon>
        <taxon>Aculeata</taxon>
        <taxon>Formicoidea</taxon>
        <taxon>Formicidae</taxon>
        <taxon>Myrmicinae</taxon>
        <taxon>Cardiocondyla</taxon>
    </lineage>
</organism>
<feature type="compositionally biased region" description="Basic and acidic residues" evidence="1">
    <location>
        <begin position="27"/>
        <end position="36"/>
    </location>
</feature>
<evidence type="ECO:0000256" key="1">
    <source>
        <dbReference type="SAM" id="MobiDB-lite"/>
    </source>
</evidence>
<proteinExistence type="predicted"/>
<accession>A0AAW2GAN2</accession>
<protein>
    <submittedName>
        <fullName evidence="2">Uncharacterized protein</fullName>
    </submittedName>
</protein>
<evidence type="ECO:0000313" key="3">
    <source>
        <dbReference type="Proteomes" id="UP001430953"/>
    </source>
</evidence>
<reference evidence="2 3" key="1">
    <citation type="submission" date="2023-03" db="EMBL/GenBank/DDBJ databases">
        <title>High recombination rates correlate with genetic variation in Cardiocondyla obscurior ants.</title>
        <authorList>
            <person name="Errbii M."/>
        </authorList>
    </citation>
    <scope>NUCLEOTIDE SEQUENCE [LARGE SCALE GENOMIC DNA]</scope>
    <source>
        <strain evidence="2">Alpha-2009</strain>
        <tissue evidence="2">Whole body</tissue>
    </source>
</reference>
<dbReference type="AlphaFoldDB" id="A0AAW2GAN2"/>
<feature type="region of interest" description="Disordered" evidence="1">
    <location>
        <begin position="24"/>
        <end position="55"/>
    </location>
</feature>